<evidence type="ECO:0000313" key="1">
    <source>
        <dbReference type="EMBL" id="CAR98300.1"/>
    </source>
</evidence>
<dbReference type="HOGENOM" id="CLU_3108401_0_0_1"/>
<dbReference type="AlphaFoldDB" id="B6IEH0"/>
<dbReference type="Proteomes" id="UP000008549">
    <property type="component" value="Unassembled WGS sequence"/>
</dbReference>
<name>B6IEH0_CAEBR</name>
<dbReference type="KEGG" id="cbr:CBG_27875"/>
<keyword evidence="2" id="KW-1185">Reference proteome</keyword>
<protein>
    <submittedName>
        <fullName evidence="1">Protein CBG27875</fullName>
    </submittedName>
</protein>
<dbReference type="CTD" id="68919324"/>
<dbReference type="EMBL" id="HE601409">
    <property type="protein sequence ID" value="CAR98300.1"/>
    <property type="molecule type" value="Genomic_DNA"/>
</dbReference>
<sequence length="51" mass="6073">MEKIKSGDLVTIPLSFHFHSQTSKMENRDSEEEYKNLIRRNENSNLESFEI</sequence>
<dbReference type="InParanoid" id="B6IEH0"/>
<evidence type="ECO:0000313" key="2">
    <source>
        <dbReference type="Proteomes" id="UP000008549"/>
    </source>
</evidence>
<reference evidence="1 2" key="1">
    <citation type="journal article" date="2003" name="PLoS Biol.">
        <title>The genome sequence of Caenorhabditis briggsae: a platform for comparative genomics.</title>
        <authorList>
            <person name="Stein L.D."/>
            <person name="Bao Z."/>
            <person name="Blasiar D."/>
            <person name="Blumenthal T."/>
            <person name="Brent M.R."/>
            <person name="Chen N."/>
            <person name="Chinwalla A."/>
            <person name="Clarke L."/>
            <person name="Clee C."/>
            <person name="Coghlan A."/>
            <person name="Coulson A."/>
            <person name="D'Eustachio P."/>
            <person name="Fitch D.H."/>
            <person name="Fulton L.A."/>
            <person name="Fulton R.E."/>
            <person name="Griffiths-Jones S."/>
            <person name="Harris T.W."/>
            <person name="Hillier L.W."/>
            <person name="Kamath R."/>
            <person name="Kuwabara P.E."/>
            <person name="Mardis E.R."/>
            <person name="Marra M.A."/>
            <person name="Miner T.L."/>
            <person name="Minx P."/>
            <person name="Mullikin J.C."/>
            <person name="Plumb R.W."/>
            <person name="Rogers J."/>
            <person name="Schein J.E."/>
            <person name="Sohrmann M."/>
            <person name="Spieth J."/>
            <person name="Stajich J.E."/>
            <person name="Wei C."/>
            <person name="Willey D."/>
            <person name="Wilson R.K."/>
            <person name="Durbin R."/>
            <person name="Waterston R.H."/>
        </authorList>
    </citation>
    <scope>NUCLEOTIDE SEQUENCE [LARGE SCALE GENOMIC DNA]</scope>
    <source>
        <strain evidence="1 2">AF16</strain>
    </source>
</reference>
<dbReference type="GeneID" id="68919324"/>
<accession>B6IEH0</accession>
<gene>
    <name evidence="1" type="ORF">CBG27875</name>
    <name evidence="1" type="ORF">CBG_27875</name>
</gene>
<organism evidence="1 2">
    <name type="scientific">Caenorhabditis briggsae</name>
    <dbReference type="NCBI Taxonomy" id="6238"/>
    <lineage>
        <taxon>Eukaryota</taxon>
        <taxon>Metazoa</taxon>
        <taxon>Ecdysozoa</taxon>
        <taxon>Nematoda</taxon>
        <taxon>Chromadorea</taxon>
        <taxon>Rhabditida</taxon>
        <taxon>Rhabditina</taxon>
        <taxon>Rhabditomorpha</taxon>
        <taxon>Rhabditoidea</taxon>
        <taxon>Rhabditidae</taxon>
        <taxon>Peloderinae</taxon>
        <taxon>Caenorhabditis</taxon>
    </lineage>
</organism>
<proteinExistence type="predicted"/>
<dbReference type="RefSeq" id="XP_045097873.1">
    <property type="nucleotide sequence ID" value="XM_045240104.1"/>
</dbReference>
<reference evidence="1 2" key="2">
    <citation type="journal article" date="2011" name="PLoS Genet.">
        <title>Caenorhabditis briggsae recombinant inbred line genotypes reveal inter-strain incompatibility and the evolution of recombination.</title>
        <authorList>
            <person name="Ross J.A."/>
            <person name="Koboldt D.C."/>
            <person name="Staisch J.E."/>
            <person name="Chamberlin H.M."/>
            <person name="Gupta B.P."/>
            <person name="Miller R.D."/>
            <person name="Baird S.E."/>
            <person name="Haag E.S."/>
        </authorList>
    </citation>
    <scope>NUCLEOTIDE SEQUENCE [LARGE SCALE GENOMIC DNA]</scope>
    <source>
        <strain evidence="1 2">AF16</strain>
    </source>
</reference>